<name>A0A9D2D8M8_9FIRM</name>
<comment type="caution">
    <text evidence="2">The sequence shown here is derived from an EMBL/GenBank/DDBJ whole genome shotgun (WGS) entry which is preliminary data.</text>
</comment>
<evidence type="ECO:0000259" key="1">
    <source>
        <dbReference type="Pfam" id="PF10040"/>
    </source>
</evidence>
<dbReference type="Proteomes" id="UP000824017">
    <property type="component" value="Unassembled WGS sequence"/>
</dbReference>
<sequence>MEKKSIFDIPYIRLLFRTELLSDAHMPETKTAALRGGMGEMLLRQNCVADRKCGECMFDKACVVRHTFYTQMEKKPAYVTGDESVGYLIECTDTRTDFRKGNGFEFTLILFGESIVFFNIYLQALYQLGMTGLGKDRARFSIREVSSAQGGTIVRGNEVDMSRYCIGTIRDYVSRRKEKLQSMDGDWSLLFLTPLSMKYRKEYMEQFYAEALVKGAARRVQMLDYYIGMETELPEFTEYPRIRQQTVSPKSMKRYSGTQDSHMTLRGIIGKVSFDSMPEECLDYLIAGELIHIGRNTSFGFGKYILRRENHGKQ</sequence>
<feature type="domain" description="CRISPR-associated protein Cas6 C-terminal" evidence="1">
    <location>
        <begin position="190"/>
        <end position="304"/>
    </location>
</feature>
<dbReference type="Pfam" id="PF10040">
    <property type="entry name" value="CRISPR_Cas6"/>
    <property type="match status" value="1"/>
</dbReference>
<accession>A0A9D2D8M8</accession>
<reference evidence="2" key="1">
    <citation type="journal article" date="2021" name="PeerJ">
        <title>Extensive microbial diversity within the chicken gut microbiome revealed by metagenomics and culture.</title>
        <authorList>
            <person name="Gilroy R."/>
            <person name="Ravi A."/>
            <person name="Getino M."/>
            <person name="Pursley I."/>
            <person name="Horton D.L."/>
            <person name="Alikhan N.F."/>
            <person name="Baker D."/>
            <person name="Gharbi K."/>
            <person name="Hall N."/>
            <person name="Watson M."/>
            <person name="Adriaenssens E.M."/>
            <person name="Foster-Nyarko E."/>
            <person name="Jarju S."/>
            <person name="Secka A."/>
            <person name="Antonio M."/>
            <person name="Oren A."/>
            <person name="Chaudhuri R.R."/>
            <person name="La Ragione R."/>
            <person name="Hildebrand F."/>
            <person name="Pallen M.J."/>
        </authorList>
    </citation>
    <scope>NUCLEOTIDE SEQUENCE</scope>
    <source>
        <strain evidence="2">ChiGjej1B1-13045</strain>
    </source>
</reference>
<dbReference type="AlphaFoldDB" id="A0A9D2D8M8"/>
<dbReference type="InterPro" id="IPR019267">
    <property type="entry name" value="CRISPR-assoc_Cas6_C"/>
</dbReference>
<evidence type="ECO:0000313" key="2">
    <source>
        <dbReference type="EMBL" id="HIZ12506.1"/>
    </source>
</evidence>
<proteinExistence type="predicted"/>
<evidence type="ECO:0000313" key="3">
    <source>
        <dbReference type="Proteomes" id="UP000824017"/>
    </source>
</evidence>
<reference evidence="2" key="2">
    <citation type="submission" date="2021-04" db="EMBL/GenBank/DDBJ databases">
        <authorList>
            <person name="Gilroy R."/>
        </authorList>
    </citation>
    <scope>NUCLEOTIDE SEQUENCE</scope>
    <source>
        <strain evidence="2">ChiGjej1B1-13045</strain>
    </source>
</reference>
<dbReference type="Gene3D" id="3.30.70.1900">
    <property type="match status" value="1"/>
</dbReference>
<gene>
    <name evidence="2" type="primary">cas6</name>
    <name evidence="2" type="ORF">H9817_01050</name>
</gene>
<protein>
    <submittedName>
        <fullName evidence="2">CRISPR system precrRNA processing endoribonuclease RAMP protein Cas6</fullName>
    </submittedName>
</protein>
<organism evidence="2 3">
    <name type="scientific">Candidatus Mediterraneibacter stercorigallinarum</name>
    <dbReference type="NCBI Taxonomy" id="2838686"/>
    <lineage>
        <taxon>Bacteria</taxon>
        <taxon>Bacillati</taxon>
        <taxon>Bacillota</taxon>
        <taxon>Clostridia</taxon>
        <taxon>Lachnospirales</taxon>
        <taxon>Lachnospiraceae</taxon>
        <taxon>Mediterraneibacter</taxon>
    </lineage>
</organism>
<dbReference type="EMBL" id="DXCD01000030">
    <property type="protein sequence ID" value="HIZ12506.1"/>
    <property type="molecule type" value="Genomic_DNA"/>
</dbReference>